<organism evidence="2 3">
    <name type="scientific">Pseudochryseolinea flava</name>
    <dbReference type="NCBI Taxonomy" id="2059302"/>
    <lineage>
        <taxon>Bacteria</taxon>
        <taxon>Pseudomonadati</taxon>
        <taxon>Bacteroidota</taxon>
        <taxon>Cytophagia</taxon>
        <taxon>Cytophagales</taxon>
        <taxon>Fulvivirgaceae</taxon>
        <taxon>Pseudochryseolinea</taxon>
    </lineage>
</organism>
<keyword evidence="1" id="KW-0732">Signal</keyword>
<keyword evidence="3" id="KW-1185">Reference proteome</keyword>
<gene>
    <name evidence="2" type="ORF">DQQ10_16325</name>
</gene>
<evidence type="ECO:0000313" key="2">
    <source>
        <dbReference type="EMBL" id="RAW00115.1"/>
    </source>
</evidence>
<proteinExistence type="predicted"/>
<accession>A0A364Y0D7</accession>
<feature type="signal peptide" evidence="1">
    <location>
        <begin position="1"/>
        <end position="19"/>
    </location>
</feature>
<dbReference type="EMBL" id="QMFY01000008">
    <property type="protein sequence ID" value="RAW00115.1"/>
    <property type="molecule type" value="Genomic_DNA"/>
</dbReference>
<dbReference type="AlphaFoldDB" id="A0A364Y0D7"/>
<dbReference type="Proteomes" id="UP000251889">
    <property type="component" value="Unassembled WGS sequence"/>
</dbReference>
<name>A0A364Y0D7_9BACT</name>
<protein>
    <submittedName>
        <fullName evidence="2">Uncharacterized protein</fullName>
    </submittedName>
</protein>
<evidence type="ECO:0000313" key="3">
    <source>
        <dbReference type="Proteomes" id="UP000251889"/>
    </source>
</evidence>
<sequence length="124" mass="14104">MKIILTTSLVLFSSVSLLAQRDPTVPDTVDDRVANQASWYNDTLPNDLPPHRDSTLVNVNNLPQKLKKALSSKDEYGGWEKGKIYYDHPTKIYKVHIANGNDVRIYGFTPDGHPVSFRAFRKQF</sequence>
<evidence type="ECO:0000256" key="1">
    <source>
        <dbReference type="SAM" id="SignalP"/>
    </source>
</evidence>
<reference evidence="2 3" key="1">
    <citation type="submission" date="2018-06" db="EMBL/GenBank/DDBJ databases">
        <title>Chryseolinea flavus sp. nov., a member of the phylum Bacteroidetes isolated from soil.</title>
        <authorList>
            <person name="Li Y."/>
            <person name="Wang J."/>
        </authorList>
    </citation>
    <scope>NUCLEOTIDE SEQUENCE [LARGE SCALE GENOMIC DNA]</scope>
    <source>
        <strain evidence="2 3">SDU1-6</strain>
    </source>
</reference>
<dbReference type="RefSeq" id="WP_112747953.1">
    <property type="nucleotide sequence ID" value="NZ_QMFY01000008.1"/>
</dbReference>
<comment type="caution">
    <text evidence="2">The sequence shown here is derived from an EMBL/GenBank/DDBJ whole genome shotgun (WGS) entry which is preliminary data.</text>
</comment>
<feature type="chain" id="PRO_5016760089" evidence="1">
    <location>
        <begin position="20"/>
        <end position="124"/>
    </location>
</feature>